<reference evidence="1 2" key="1">
    <citation type="submission" date="2019-05" db="EMBL/GenBank/DDBJ databases">
        <title>Another draft genome of Portunus trituberculatus and its Hox gene families provides insights of decapod evolution.</title>
        <authorList>
            <person name="Jeong J.-H."/>
            <person name="Song I."/>
            <person name="Kim S."/>
            <person name="Choi T."/>
            <person name="Kim D."/>
            <person name="Ryu S."/>
            <person name="Kim W."/>
        </authorList>
    </citation>
    <scope>NUCLEOTIDE SEQUENCE [LARGE SCALE GENOMIC DNA]</scope>
    <source>
        <tissue evidence="1">Muscle</tissue>
    </source>
</reference>
<organism evidence="1 2">
    <name type="scientific">Portunus trituberculatus</name>
    <name type="common">Swimming crab</name>
    <name type="synonym">Neptunus trituberculatus</name>
    <dbReference type="NCBI Taxonomy" id="210409"/>
    <lineage>
        <taxon>Eukaryota</taxon>
        <taxon>Metazoa</taxon>
        <taxon>Ecdysozoa</taxon>
        <taxon>Arthropoda</taxon>
        <taxon>Crustacea</taxon>
        <taxon>Multicrustacea</taxon>
        <taxon>Malacostraca</taxon>
        <taxon>Eumalacostraca</taxon>
        <taxon>Eucarida</taxon>
        <taxon>Decapoda</taxon>
        <taxon>Pleocyemata</taxon>
        <taxon>Brachyura</taxon>
        <taxon>Eubrachyura</taxon>
        <taxon>Portunoidea</taxon>
        <taxon>Portunidae</taxon>
        <taxon>Portuninae</taxon>
        <taxon>Portunus</taxon>
    </lineage>
</organism>
<evidence type="ECO:0000313" key="1">
    <source>
        <dbReference type="EMBL" id="MPC62009.1"/>
    </source>
</evidence>
<evidence type="ECO:0000313" key="2">
    <source>
        <dbReference type="Proteomes" id="UP000324222"/>
    </source>
</evidence>
<accession>A0A5B7GWY1</accession>
<dbReference type="Proteomes" id="UP000324222">
    <property type="component" value="Unassembled WGS sequence"/>
</dbReference>
<proteinExistence type="predicted"/>
<name>A0A5B7GWY1_PORTR</name>
<comment type="caution">
    <text evidence="1">The sequence shown here is derived from an EMBL/GenBank/DDBJ whole genome shotgun (WGS) entry which is preliminary data.</text>
</comment>
<dbReference type="AlphaFoldDB" id="A0A5B7GWY1"/>
<dbReference type="EMBL" id="VSRR010019207">
    <property type="protein sequence ID" value="MPC62009.1"/>
    <property type="molecule type" value="Genomic_DNA"/>
</dbReference>
<protein>
    <submittedName>
        <fullName evidence="1">Uncharacterized protein</fullName>
    </submittedName>
</protein>
<keyword evidence="2" id="KW-1185">Reference proteome</keyword>
<gene>
    <name evidence="1" type="ORF">E2C01_056088</name>
</gene>
<sequence length="76" mass="8240">MEVPPASLPKIAARTRGIKNRVVPFERDSALFGRSTLKIARLSGRLILFASSLFSASAPPTLTPTPSISRCRVFVN</sequence>